<accession>A0A1H7A4W2</accession>
<dbReference type="InterPro" id="IPR052358">
    <property type="entry name" value="Aro_Compnd_Degr_Hydrolases"/>
</dbReference>
<keyword evidence="3" id="KW-1185">Reference proteome</keyword>
<dbReference type="PANTHER" id="PTHR35563:SF2">
    <property type="entry name" value="BARREL METAL-DEPENDENT HYDROLASE, PUTATIVE (AFU_ORTHOLOGUE AFUA_1G16240)-RELATED"/>
    <property type="match status" value="1"/>
</dbReference>
<dbReference type="OrthoDB" id="9787654at2"/>
<dbReference type="PANTHER" id="PTHR35563">
    <property type="entry name" value="BARREL METAL-DEPENDENT HYDROLASE, PUTATIVE (AFU_ORTHOLOGUE AFUA_1G16240)-RELATED"/>
    <property type="match status" value="1"/>
</dbReference>
<dbReference type="GO" id="GO:0016787">
    <property type="term" value="F:hydrolase activity"/>
    <property type="evidence" value="ECO:0007669"/>
    <property type="project" value="UniProtKB-KW"/>
</dbReference>
<reference evidence="3" key="1">
    <citation type="submission" date="2016-10" db="EMBL/GenBank/DDBJ databases">
        <authorList>
            <person name="Varghese N."/>
            <person name="Submissions S."/>
        </authorList>
    </citation>
    <scope>NUCLEOTIDE SEQUENCE [LARGE SCALE GENOMIC DNA]</scope>
    <source>
        <strain evidence="3">IBRC-M 10761</strain>
    </source>
</reference>
<dbReference type="InterPro" id="IPR006680">
    <property type="entry name" value="Amidohydro-rel"/>
</dbReference>
<sequence length="335" mass="37221">MKPFATNDNSTAVYFVGQRSPSKRSNPINGISRRDCLGILGGSLAGLALTSMSGLDKTRNNPPVVDTHLHCFAGADSQEFPYHPNGPYRPVSAATPEHLLSCMDGAGVSYAIVVHPEPYQDDHRYLDHCLEVGGGRLKGTCLFFADRPKSLAAMPAFLRERQGNIVASRVHAYAPDRLPPFGKPELRKWWRSVADAGIAVQLHFEPRYAPGFERYIREFADTRVIIDHLGRPFQGSPEEHARVIRWADFPNTVMKLSSIPPQERYPHQDVGPIIRQLTNAWGAERMIYGGGFNGEATPASYRRYRQDLLGYLSHLSPQEQVAILGANAAQLFGWS</sequence>
<keyword evidence="2" id="KW-0378">Hydrolase</keyword>
<dbReference type="Proteomes" id="UP000199403">
    <property type="component" value="Unassembled WGS sequence"/>
</dbReference>
<dbReference type="RefSeq" id="WP_092176950.1">
    <property type="nucleotide sequence ID" value="NZ_FNZH01000006.1"/>
</dbReference>
<evidence type="ECO:0000259" key="1">
    <source>
        <dbReference type="Pfam" id="PF04909"/>
    </source>
</evidence>
<name>A0A1H7A4W2_9BACT</name>
<dbReference type="Pfam" id="PF04909">
    <property type="entry name" value="Amidohydro_2"/>
    <property type="match status" value="1"/>
</dbReference>
<feature type="domain" description="Amidohydrolase-related" evidence="1">
    <location>
        <begin position="65"/>
        <end position="333"/>
    </location>
</feature>
<organism evidence="2 3">
    <name type="scientific">Cyclobacterium xiamenense</name>
    <dbReference type="NCBI Taxonomy" id="1297121"/>
    <lineage>
        <taxon>Bacteria</taxon>
        <taxon>Pseudomonadati</taxon>
        <taxon>Bacteroidota</taxon>
        <taxon>Cytophagia</taxon>
        <taxon>Cytophagales</taxon>
        <taxon>Cyclobacteriaceae</taxon>
        <taxon>Cyclobacterium</taxon>
    </lineage>
</organism>
<dbReference type="InterPro" id="IPR032466">
    <property type="entry name" value="Metal_Hydrolase"/>
</dbReference>
<evidence type="ECO:0000313" key="3">
    <source>
        <dbReference type="Proteomes" id="UP000199403"/>
    </source>
</evidence>
<dbReference type="Gene3D" id="3.20.20.140">
    <property type="entry name" value="Metal-dependent hydrolases"/>
    <property type="match status" value="1"/>
</dbReference>
<dbReference type="EMBL" id="FNZH01000006">
    <property type="protein sequence ID" value="SEJ60621.1"/>
    <property type="molecule type" value="Genomic_DNA"/>
</dbReference>
<dbReference type="SUPFAM" id="SSF51556">
    <property type="entry name" value="Metallo-dependent hydrolases"/>
    <property type="match status" value="1"/>
</dbReference>
<proteinExistence type="predicted"/>
<gene>
    <name evidence="2" type="ORF">SAMN05192553_10617</name>
</gene>
<dbReference type="STRING" id="1416801.SAMN05192553_10617"/>
<evidence type="ECO:0000313" key="2">
    <source>
        <dbReference type="EMBL" id="SEJ60621.1"/>
    </source>
</evidence>
<protein>
    <submittedName>
        <fullName evidence="2">Predicted metal-dependent hydrolase, TIM-barrel fold</fullName>
    </submittedName>
</protein>
<dbReference type="AlphaFoldDB" id="A0A1H7A4W2"/>